<evidence type="ECO:0008006" key="7">
    <source>
        <dbReference type="Google" id="ProtNLM"/>
    </source>
</evidence>
<dbReference type="GO" id="GO:0005829">
    <property type="term" value="C:cytosol"/>
    <property type="evidence" value="ECO:0007669"/>
    <property type="project" value="TreeGrafter"/>
</dbReference>
<evidence type="ECO:0000256" key="2">
    <source>
        <dbReference type="ARBA" id="ARBA00022574"/>
    </source>
</evidence>
<dbReference type="EMBL" id="JXXN02006684">
    <property type="protein sequence ID" value="THD19334.1"/>
    <property type="molecule type" value="Genomic_DNA"/>
</dbReference>
<keyword evidence="4" id="KW-0539">Nucleus</keyword>
<dbReference type="PANTHER" id="PTHR16288:SF0">
    <property type="entry name" value="TRNA (GUANINE-N(7)-)-METHYLTRANSFERASE NON-CATALYTIC SUBUNIT WDR4"/>
    <property type="match status" value="1"/>
</dbReference>
<dbReference type="Proteomes" id="UP000230066">
    <property type="component" value="Unassembled WGS sequence"/>
</dbReference>
<proteinExistence type="predicted"/>
<dbReference type="PANTHER" id="PTHR16288">
    <property type="entry name" value="WD40 REPEAT PROTEIN 4"/>
    <property type="match status" value="1"/>
</dbReference>
<keyword evidence="6" id="KW-1185">Reference proteome</keyword>
<keyword evidence="2" id="KW-0853">WD repeat</keyword>
<dbReference type="GO" id="GO:0005634">
    <property type="term" value="C:nucleus"/>
    <property type="evidence" value="ECO:0007669"/>
    <property type="project" value="UniProtKB-SubCell"/>
</dbReference>
<keyword evidence="3" id="KW-0677">Repeat</keyword>
<accession>A0A4E0QY97</accession>
<evidence type="ECO:0000313" key="6">
    <source>
        <dbReference type="Proteomes" id="UP000230066"/>
    </source>
</evidence>
<reference evidence="5" key="1">
    <citation type="submission" date="2019-03" db="EMBL/GenBank/DDBJ databases">
        <title>Improved annotation for the trematode Fasciola hepatica.</title>
        <authorList>
            <person name="Choi Y.-J."/>
            <person name="Martin J."/>
            <person name="Mitreva M."/>
        </authorList>
    </citation>
    <scope>NUCLEOTIDE SEQUENCE [LARGE SCALE GENOMIC DNA]</scope>
</reference>
<evidence type="ECO:0000256" key="3">
    <source>
        <dbReference type="ARBA" id="ARBA00022737"/>
    </source>
</evidence>
<comment type="caution">
    <text evidence="5">The sequence shown here is derived from an EMBL/GenBank/DDBJ whole genome shotgun (WGS) entry which is preliminary data.</text>
</comment>
<sequence>MLAAASDKTIFCLDGLFGSVALRKFSQIPRRSSSLLFTPDQSAVIFGDKSGNVFRIPVAYFGETSECKDSTPLLGHLSMLSDVVNCA</sequence>
<evidence type="ECO:0000256" key="1">
    <source>
        <dbReference type="ARBA" id="ARBA00004123"/>
    </source>
</evidence>
<organism evidence="5 6">
    <name type="scientific">Fasciola hepatica</name>
    <name type="common">Liver fluke</name>
    <dbReference type="NCBI Taxonomy" id="6192"/>
    <lineage>
        <taxon>Eukaryota</taxon>
        <taxon>Metazoa</taxon>
        <taxon>Spiralia</taxon>
        <taxon>Lophotrochozoa</taxon>
        <taxon>Platyhelminthes</taxon>
        <taxon>Trematoda</taxon>
        <taxon>Digenea</taxon>
        <taxon>Plagiorchiida</taxon>
        <taxon>Echinostomata</taxon>
        <taxon>Echinostomatoidea</taxon>
        <taxon>Fasciolidae</taxon>
        <taxon>Fasciola</taxon>
    </lineage>
</organism>
<protein>
    <recommendedName>
        <fullName evidence="7">WD domain, G-beta repeat protein</fullName>
    </recommendedName>
</protein>
<evidence type="ECO:0000313" key="5">
    <source>
        <dbReference type="EMBL" id="THD19334.1"/>
    </source>
</evidence>
<evidence type="ECO:0000256" key="4">
    <source>
        <dbReference type="ARBA" id="ARBA00023242"/>
    </source>
</evidence>
<dbReference type="InterPro" id="IPR028884">
    <property type="entry name" value="Trm82"/>
</dbReference>
<dbReference type="GO" id="GO:0036265">
    <property type="term" value="P:RNA (guanine-N7)-methylation"/>
    <property type="evidence" value="ECO:0007669"/>
    <property type="project" value="InterPro"/>
</dbReference>
<comment type="subcellular location">
    <subcellularLocation>
        <location evidence="1">Nucleus</location>
    </subcellularLocation>
</comment>
<dbReference type="GO" id="GO:0043527">
    <property type="term" value="C:tRNA methyltransferase complex"/>
    <property type="evidence" value="ECO:0007669"/>
    <property type="project" value="TreeGrafter"/>
</dbReference>
<name>A0A4E0QY97_FASHE</name>
<gene>
    <name evidence="5" type="ORF">D915_009995</name>
</gene>
<dbReference type="GO" id="GO:0006400">
    <property type="term" value="P:tRNA modification"/>
    <property type="evidence" value="ECO:0007669"/>
    <property type="project" value="TreeGrafter"/>
</dbReference>
<dbReference type="AlphaFoldDB" id="A0A4E0QY97"/>